<comment type="similarity">
    <text evidence="4 9">Belongs to the peptidase C15 family.</text>
</comment>
<reference evidence="12 13" key="1">
    <citation type="submission" date="2018-12" db="EMBL/GenBank/DDBJ databases">
        <title>Alloscrdovia theropitheci sp. nov: a novel taxon from the feces of the bleeding-herat monkey (Theropithecus geleda).</title>
        <authorList>
            <person name="Modesto M."/>
        </authorList>
    </citation>
    <scope>NUCLEOTIDE SEQUENCE [LARGE SCALE GENOMIC DNA]</scope>
    <source>
        <strain evidence="12 13">GLDI4/2</strain>
    </source>
</reference>
<dbReference type="GO" id="GO:0016920">
    <property type="term" value="F:pyroglutamyl-peptidase activity"/>
    <property type="evidence" value="ECO:0007669"/>
    <property type="project" value="UniProtKB-UniRule"/>
</dbReference>
<evidence type="ECO:0000256" key="7">
    <source>
        <dbReference type="ARBA" id="ARBA00022801"/>
    </source>
</evidence>
<comment type="subcellular location">
    <subcellularLocation>
        <location evidence="3 9">Cytoplasm</location>
    </subcellularLocation>
</comment>
<feature type="active site" evidence="9 10">
    <location>
        <position position="95"/>
    </location>
</feature>
<comment type="caution">
    <text evidence="12">The sequence shown here is derived from an EMBL/GenBank/DDBJ whole genome shotgun (WGS) entry which is preliminary data.</text>
</comment>
<dbReference type="FunFam" id="3.40.630.20:FF:000001">
    <property type="entry name" value="Pyrrolidone-carboxylate peptidase"/>
    <property type="match status" value="1"/>
</dbReference>
<evidence type="ECO:0000256" key="4">
    <source>
        <dbReference type="ARBA" id="ARBA00006641"/>
    </source>
</evidence>
<dbReference type="RefSeq" id="WP_131282940.1">
    <property type="nucleotide sequence ID" value="NZ_RXLP01000001.1"/>
</dbReference>
<dbReference type="Pfam" id="PF01470">
    <property type="entry name" value="Peptidase_C15"/>
    <property type="match status" value="1"/>
</dbReference>
<keyword evidence="8 9" id="KW-0788">Thiol protease</keyword>
<dbReference type="NCBIfam" id="NF009676">
    <property type="entry name" value="PRK13197.1"/>
    <property type="match status" value="1"/>
</dbReference>
<protein>
    <recommendedName>
        <fullName evidence="9">Pyrrolidone-carboxylate peptidase</fullName>
        <ecNumber evidence="9">3.4.19.3</ecNumber>
    </recommendedName>
    <alternativeName>
        <fullName evidence="9">5-oxoprolyl-peptidase</fullName>
    </alternativeName>
    <alternativeName>
        <fullName evidence="9">Pyroglutamyl-peptidase I</fullName>
        <shortName evidence="9">PGP-I</shortName>
        <shortName evidence="9">Pyrase</shortName>
    </alternativeName>
</protein>
<dbReference type="NCBIfam" id="TIGR00504">
    <property type="entry name" value="pyro_pdase"/>
    <property type="match status" value="1"/>
</dbReference>
<dbReference type="InterPro" id="IPR033693">
    <property type="entry name" value="PGPEP1_Glu_AS"/>
</dbReference>
<dbReference type="GO" id="GO:0006508">
    <property type="term" value="P:proteolysis"/>
    <property type="evidence" value="ECO:0007669"/>
    <property type="project" value="UniProtKB-KW"/>
</dbReference>
<evidence type="ECO:0000313" key="13">
    <source>
        <dbReference type="Proteomes" id="UP000291289"/>
    </source>
</evidence>
<feature type="active site" evidence="9 11">
    <location>
        <position position="158"/>
    </location>
</feature>
<dbReference type="InterPro" id="IPR033694">
    <property type="entry name" value="PGPEP1_Cys_AS"/>
</dbReference>
<dbReference type="PROSITE" id="PS01333">
    <property type="entry name" value="PYRASE_GLU"/>
    <property type="match status" value="1"/>
</dbReference>
<keyword evidence="6 9" id="KW-0645">Protease</keyword>
<evidence type="ECO:0000256" key="2">
    <source>
        <dbReference type="ARBA" id="ARBA00002280"/>
    </source>
</evidence>
<organism evidence="12 13">
    <name type="scientific">Alloscardovia theropitheci</name>
    <dbReference type="NCBI Taxonomy" id="2496842"/>
    <lineage>
        <taxon>Bacteria</taxon>
        <taxon>Bacillati</taxon>
        <taxon>Actinomycetota</taxon>
        <taxon>Actinomycetes</taxon>
        <taxon>Bifidobacteriales</taxon>
        <taxon>Bifidobacteriaceae</taxon>
        <taxon>Alloscardovia</taxon>
    </lineage>
</organism>
<dbReference type="PROSITE" id="PS01334">
    <property type="entry name" value="PYRASE_CYS"/>
    <property type="match status" value="1"/>
</dbReference>
<dbReference type="EMBL" id="RXLP01000001">
    <property type="protein sequence ID" value="TCD55090.1"/>
    <property type="molecule type" value="Genomic_DNA"/>
</dbReference>
<dbReference type="Proteomes" id="UP000291289">
    <property type="component" value="Unassembled WGS sequence"/>
</dbReference>
<feature type="active site" evidence="9">
    <location>
        <position position="192"/>
    </location>
</feature>
<comment type="subunit">
    <text evidence="9">Homotetramer.</text>
</comment>
<dbReference type="InterPro" id="IPR000816">
    <property type="entry name" value="Peptidase_C15"/>
</dbReference>
<dbReference type="PANTHER" id="PTHR23402">
    <property type="entry name" value="PROTEASE FAMILY C15 PYROGLUTAMYL-PEPTIDASE I-RELATED"/>
    <property type="match status" value="1"/>
</dbReference>
<dbReference type="EC" id="3.4.19.3" evidence="9"/>
<keyword evidence="13" id="KW-1185">Reference proteome</keyword>
<dbReference type="InterPro" id="IPR036440">
    <property type="entry name" value="Peptidase_C15-like_sf"/>
</dbReference>
<dbReference type="PIRSF" id="PIRSF015592">
    <property type="entry name" value="Prld-crbxl_pptds"/>
    <property type="match status" value="1"/>
</dbReference>
<dbReference type="PANTHER" id="PTHR23402:SF1">
    <property type="entry name" value="PYROGLUTAMYL-PEPTIDASE I"/>
    <property type="match status" value="1"/>
</dbReference>
<proteinExistence type="inferred from homology"/>
<evidence type="ECO:0000256" key="6">
    <source>
        <dbReference type="ARBA" id="ARBA00022670"/>
    </source>
</evidence>
<dbReference type="SUPFAM" id="SSF53182">
    <property type="entry name" value="Pyrrolidone carboxyl peptidase (pyroglutamate aminopeptidase)"/>
    <property type="match status" value="1"/>
</dbReference>
<sequence length="245" mass="27344">MKILITGFDPFDGEDINPSWEAVRRVPAAMKSFAMQGNVGSRHKEGTEECQIIAYQIPTEFDTSAKLLWEKIQEVKPQIVLCVGQAGGRAGITPERIAINIDDARIPDNRGNQPIDRRIQSDGQPAYFSTLPVKAMVDELKKAGIHSYLSNTAGTFVCNHIMYQALYYADKSVLRSLDENIETYSFQAGFVHVPYIHEQVSDKENTSQLPSMSVDEIVRGLCICISTIIDLYGKEDRHIVGGTEF</sequence>
<evidence type="ECO:0000256" key="9">
    <source>
        <dbReference type="HAMAP-Rule" id="MF_00417"/>
    </source>
</evidence>
<accession>A0A4R0QYZ5</accession>
<dbReference type="HAMAP" id="MF_00417">
    <property type="entry name" value="Pyrrolid_peptidase"/>
    <property type="match status" value="1"/>
</dbReference>
<evidence type="ECO:0000256" key="11">
    <source>
        <dbReference type="PROSITE-ProRule" id="PRU10077"/>
    </source>
</evidence>
<evidence type="ECO:0000256" key="8">
    <source>
        <dbReference type="ARBA" id="ARBA00022807"/>
    </source>
</evidence>
<keyword evidence="5 9" id="KW-0963">Cytoplasm</keyword>
<dbReference type="OrthoDB" id="9779738at2"/>
<dbReference type="AlphaFoldDB" id="A0A4R0QYZ5"/>
<evidence type="ECO:0000313" key="12">
    <source>
        <dbReference type="EMBL" id="TCD55090.1"/>
    </source>
</evidence>
<evidence type="ECO:0000256" key="3">
    <source>
        <dbReference type="ARBA" id="ARBA00004496"/>
    </source>
</evidence>
<evidence type="ECO:0000256" key="5">
    <source>
        <dbReference type="ARBA" id="ARBA00022490"/>
    </source>
</evidence>
<dbReference type="InterPro" id="IPR016125">
    <property type="entry name" value="Peptidase_C15-like"/>
</dbReference>
<name>A0A4R0QYZ5_9BIFI</name>
<keyword evidence="7 9" id="KW-0378">Hydrolase</keyword>
<dbReference type="CDD" id="cd00501">
    <property type="entry name" value="Peptidase_C15"/>
    <property type="match status" value="1"/>
</dbReference>
<dbReference type="GO" id="GO:0005829">
    <property type="term" value="C:cytosol"/>
    <property type="evidence" value="ECO:0007669"/>
    <property type="project" value="InterPro"/>
</dbReference>
<evidence type="ECO:0000256" key="1">
    <source>
        <dbReference type="ARBA" id="ARBA00001770"/>
    </source>
</evidence>
<gene>
    <name evidence="9 12" type="primary">pcp</name>
    <name evidence="12" type="ORF">EJ419_00365</name>
</gene>
<dbReference type="Gene3D" id="3.40.630.20">
    <property type="entry name" value="Peptidase C15, pyroglutamyl peptidase I-like"/>
    <property type="match status" value="1"/>
</dbReference>
<comment type="function">
    <text evidence="2 9">Removes 5-oxoproline from various penultimate amino acid residues except L-proline.</text>
</comment>
<dbReference type="InterPro" id="IPR029762">
    <property type="entry name" value="PGP-I_bact-type"/>
</dbReference>
<comment type="catalytic activity">
    <reaction evidence="1 9 10">
        <text>Release of an N-terminal pyroglutamyl group from a polypeptide, the second amino acid generally not being Pro.</text>
        <dbReference type="EC" id="3.4.19.3"/>
    </reaction>
</comment>
<evidence type="ECO:0000256" key="10">
    <source>
        <dbReference type="PROSITE-ProRule" id="PRU10076"/>
    </source>
</evidence>